<evidence type="ECO:0000256" key="2">
    <source>
        <dbReference type="ARBA" id="ARBA00023125"/>
    </source>
</evidence>
<dbReference type="OrthoDB" id="9797599at2"/>
<evidence type="ECO:0000313" key="6">
    <source>
        <dbReference type="Proteomes" id="UP000199439"/>
    </source>
</evidence>
<dbReference type="InterPro" id="IPR036388">
    <property type="entry name" value="WH-like_DNA-bd_sf"/>
</dbReference>
<sequence length="121" mass="14057">MDTTKNISNPYTVTECKTFILPVRDVIDLLGGKWRLPIIIALSFKNHRFKELERQIEGITPRMLSKVLKDLEINGLVNRDVFKTTPITVEYSLTDYGKSLDKVIETVREWGLTHRQKIINK</sequence>
<keyword evidence="2" id="KW-0238">DNA-binding</keyword>
<feature type="domain" description="HTH hxlR-type" evidence="4">
    <location>
        <begin position="16"/>
        <end position="119"/>
    </location>
</feature>
<keyword evidence="6" id="KW-1185">Reference proteome</keyword>
<name>A0A1I1Q0C6_9FLAO</name>
<evidence type="ECO:0000259" key="4">
    <source>
        <dbReference type="PROSITE" id="PS51118"/>
    </source>
</evidence>
<dbReference type="AlphaFoldDB" id="A0A1I1Q0C6"/>
<accession>A0A1I1Q0C6</accession>
<proteinExistence type="predicted"/>
<dbReference type="RefSeq" id="WP_092851394.1">
    <property type="nucleotide sequence ID" value="NZ_FOMI01000005.1"/>
</dbReference>
<reference evidence="6" key="1">
    <citation type="submission" date="2016-10" db="EMBL/GenBank/DDBJ databases">
        <authorList>
            <person name="Varghese N."/>
            <person name="Submissions S."/>
        </authorList>
    </citation>
    <scope>NUCLEOTIDE SEQUENCE [LARGE SCALE GENOMIC DNA]</scope>
    <source>
        <strain evidence="6">DSM 25730</strain>
    </source>
</reference>
<dbReference type="SUPFAM" id="SSF46785">
    <property type="entry name" value="Winged helix' DNA-binding domain"/>
    <property type="match status" value="1"/>
</dbReference>
<dbReference type="GO" id="GO:0003677">
    <property type="term" value="F:DNA binding"/>
    <property type="evidence" value="ECO:0007669"/>
    <property type="project" value="UniProtKB-KW"/>
</dbReference>
<dbReference type="PANTHER" id="PTHR33204">
    <property type="entry name" value="TRANSCRIPTIONAL REGULATOR, MARR FAMILY"/>
    <property type="match status" value="1"/>
</dbReference>
<keyword evidence="1" id="KW-0805">Transcription regulation</keyword>
<gene>
    <name evidence="5" type="ORF">SAMN04487987_10560</name>
</gene>
<dbReference type="InterPro" id="IPR036390">
    <property type="entry name" value="WH_DNA-bd_sf"/>
</dbReference>
<dbReference type="Gene3D" id="1.10.10.10">
    <property type="entry name" value="Winged helix-like DNA-binding domain superfamily/Winged helix DNA-binding domain"/>
    <property type="match status" value="1"/>
</dbReference>
<dbReference type="Pfam" id="PF01638">
    <property type="entry name" value="HxlR"/>
    <property type="match status" value="1"/>
</dbReference>
<evidence type="ECO:0000256" key="3">
    <source>
        <dbReference type="ARBA" id="ARBA00023163"/>
    </source>
</evidence>
<organism evidence="5 6">
    <name type="scientific">Algibacter pectinivorans</name>
    <dbReference type="NCBI Taxonomy" id="870482"/>
    <lineage>
        <taxon>Bacteria</taxon>
        <taxon>Pseudomonadati</taxon>
        <taxon>Bacteroidota</taxon>
        <taxon>Flavobacteriia</taxon>
        <taxon>Flavobacteriales</taxon>
        <taxon>Flavobacteriaceae</taxon>
        <taxon>Algibacter</taxon>
    </lineage>
</organism>
<evidence type="ECO:0000313" key="5">
    <source>
        <dbReference type="EMBL" id="SFD15455.1"/>
    </source>
</evidence>
<dbReference type="PROSITE" id="PS51118">
    <property type="entry name" value="HTH_HXLR"/>
    <property type="match status" value="1"/>
</dbReference>
<dbReference type="EMBL" id="FOMI01000005">
    <property type="protein sequence ID" value="SFD15455.1"/>
    <property type="molecule type" value="Genomic_DNA"/>
</dbReference>
<keyword evidence="3" id="KW-0804">Transcription</keyword>
<evidence type="ECO:0000256" key="1">
    <source>
        <dbReference type="ARBA" id="ARBA00023015"/>
    </source>
</evidence>
<dbReference type="Proteomes" id="UP000199439">
    <property type="component" value="Unassembled WGS sequence"/>
</dbReference>
<protein>
    <submittedName>
        <fullName evidence="5">Transcriptional regulator, HxlR family</fullName>
    </submittedName>
</protein>
<dbReference type="InterPro" id="IPR002577">
    <property type="entry name" value="HTH_HxlR"/>
</dbReference>